<comment type="caution">
    <text evidence="3">The sequence shown here is derived from an EMBL/GenBank/DDBJ whole genome shotgun (WGS) entry which is preliminary data.</text>
</comment>
<name>A0A016WZ08_9BILA</name>
<keyword evidence="1" id="KW-0175">Coiled coil</keyword>
<keyword evidence="4" id="KW-1185">Reference proteome</keyword>
<dbReference type="Proteomes" id="UP000024635">
    <property type="component" value="Unassembled WGS sequence"/>
</dbReference>
<evidence type="ECO:0000313" key="3">
    <source>
        <dbReference type="EMBL" id="EYC44831.1"/>
    </source>
</evidence>
<evidence type="ECO:0000313" key="4">
    <source>
        <dbReference type="Proteomes" id="UP000024635"/>
    </source>
</evidence>
<protein>
    <submittedName>
        <fullName evidence="3">Uncharacterized protein</fullName>
    </submittedName>
</protein>
<dbReference type="EMBL" id="JARK01000048">
    <property type="protein sequence ID" value="EYC44831.1"/>
    <property type="molecule type" value="Genomic_DNA"/>
</dbReference>
<evidence type="ECO:0000256" key="2">
    <source>
        <dbReference type="SAM" id="MobiDB-lite"/>
    </source>
</evidence>
<feature type="region of interest" description="Disordered" evidence="2">
    <location>
        <begin position="1"/>
        <end position="28"/>
    </location>
</feature>
<feature type="compositionally biased region" description="Polar residues" evidence="2">
    <location>
        <begin position="1"/>
        <end position="11"/>
    </location>
</feature>
<reference evidence="4" key="1">
    <citation type="journal article" date="2015" name="Nat. Genet.">
        <title>The genome and transcriptome of the zoonotic hookworm Ancylostoma ceylanicum identify infection-specific gene families.</title>
        <authorList>
            <person name="Schwarz E.M."/>
            <person name="Hu Y."/>
            <person name="Antoshechkin I."/>
            <person name="Miller M.M."/>
            <person name="Sternberg P.W."/>
            <person name="Aroian R.V."/>
        </authorList>
    </citation>
    <scope>NUCLEOTIDE SEQUENCE</scope>
    <source>
        <strain evidence="4">HY135</strain>
    </source>
</reference>
<organism evidence="3 4">
    <name type="scientific">Ancylostoma ceylanicum</name>
    <dbReference type="NCBI Taxonomy" id="53326"/>
    <lineage>
        <taxon>Eukaryota</taxon>
        <taxon>Metazoa</taxon>
        <taxon>Ecdysozoa</taxon>
        <taxon>Nematoda</taxon>
        <taxon>Chromadorea</taxon>
        <taxon>Rhabditida</taxon>
        <taxon>Rhabditina</taxon>
        <taxon>Rhabditomorpha</taxon>
        <taxon>Strongyloidea</taxon>
        <taxon>Ancylostomatidae</taxon>
        <taxon>Ancylostomatinae</taxon>
        <taxon>Ancylostoma</taxon>
    </lineage>
</organism>
<dbReference type="OrthoDB" id="5877443at2759"/>
<sequence length="284" mass="32126">MNTPVLLPQSQQERHKRARVDVSSPTRDPAIDRAYDLMQTDPTVPPHVKDLFCHLMESRDQLMEWILQQYRELKEEVISLRAENKLLKSSVPHADASIPISTQSIVSQDPISNSLTHTRITEDDFETKERQRSIVVAGVPESRDPITSARLTYDFDCVRQILDHLSIEAIPVCTFRMGRPSISRPRLLKVVFPSTFYRNLALKRAHYLKSFHTRVFIRPSLSKTERDKIRLERGSKPPPQIPNGTIVTNTVDPHFNTSPNTISTCDAPVNSNPTIDPAGCAGNA</sequence>
<proteinExistence type="predicted"/>
<evidence type="ECO:0000256" key="1">
    <source>
        <dbReference type="SAM" id="Coils"/>
    </source>
</evidence>
<gene>
    <name evidence="3" type="primary">Acey_s0448.g1643</name>
    <name evidence="3" type="ORF">Y032_0448g1643</name>
</gene>
<accession>A0A016WZ08</accession>
<dbReference type="AlphaFoldDB" id="A0A016WZ08"/>
<feature type="coiled-coil region" evidence="1">
    <location>
        <begin position="63"/>
        <end position="90"/>
    </location>
</feature>